<feature type="transmembrane region" description="Helical" evidence="3">
    <location>
        <begin position="132"/>
        <end position="155"/>
    </location>
</feature>
<dbReference type="Proteomes" id="UP000311382">
    <property type="component" value="Unassembled WGS sequence"/>
</dbReference>
<dbReference type="InterPro" id="IPR050546">
    <property type="entry name" value="Glycosyl_Hydrlase_16"/>
</dbReference>
<dbReference type="PANTHER" id="PTHR10963:SF55">
    <property type="entry name" value="GLYCOSIDE HYDROLASE FAMILY 16 PROTEIN"/>
    <property type="match status" value="1"/>
</dbReference>
<dbReference type="STRING" id="5288.A0A5C5G8J4"/>
<keyword evidence="6" id="KW-1185">Reference proteome</keyword>
<dbReference type="SUPFAM" id="SSF49899">
    <property type="entry name" value="Concanavalin A-like lectins/glucanases"/>
    <property type="match status" value="1"/>
</dbReference>
<dbReference type="GO" id="GO:0005975">
    <property type="term" value="P:carbohydrate metabolic process"/>
    <property type="evidence" value="ECO:0007669"/>
    <property type="project" value="InterPro"/>
</dbReference>
<evidence type="ECO:0000256" key="3">
    <source>
        <dbReference type="SAM" id="Phobius"/>
    </source>
</evidence>
<evidence type="ECO:0000259" key="4">
    <source>
        <dbReference type="PROSITE" id="PS51762"/>
    </source>
</evidence>
<dbReference type="EMBL" id="SOZI01000001">
    <property type="protein sequence ID" value="TNY24714.1"/>
    <property type="molecule type" value="Genomic_DNA"/>
</dbReference>
<dbReference type="PANTHER" id="PTHR10963">
    <property type="entry name" value="GLYCOSYL HYDROLASE-RELATED"/>
    <property type="match status" value="1"/>
</dbReference>
<comment type="caution">
    <text evidence="5">The sequence shown here is derived from an EMBL/GenBank/DDBJ whole genome shotgun (WGS) entry which is preliminary data.</text>
</comment>
<evidence type="ECO:0000313" key="6">
    <source>
        <dbReference type="Proteomes" id="UP000311382"/>
    </source>
</evidence>
<feature type="region of interest" description="Disordered" evidence="2">
    <location>
        <begin position="29"/>
        <end position="55"/>
    </location>
</feature>
<dbReference type="GO" id="GO:0004553">
    <property type="term" value="F:hydrolase activity, hydrolyzing O-glycosyl compounds"/>
    <property type="evidence" value="ECO:0007669"/>
    <property type="project" value="InterPro"/>
</dbReference>
<dbReference type="PROSITE" id="PS51762">
    <property type="entry name" value="GH16_2"/>
    <property type="match status" value="1"/>
</dbReference>
<keyword evidence="5" id="KW-0430">Lectin</keyword>
<keyword evidence="3" id="KW-0812">Transmembrane</keyword>
<dbReference type="InterPro" id="IPR013320">
    <property type="entry name" value="ConA-like_dom_sf"/>
</dbReference>
<accession>A0A5C5G8J4</accession>
<sequence>MDKAQDILPSSSNAGQRASFVLRSSFAHARNPSTSSTSTVDSIKELPADDRPASTWADEVAQSAPALTYRHEPSTSSLSSASATEIYDAYPAVPARKRFKAPMRSQLFDRAAGNYKPWMKGRKTITRDKKSYFTSLFGISTGLALGLYVIIAAALKVDHYEYCPVLDEDFAGDSLDLSKWRVEQRIGGGESNDFTWFTGHNSYVADGSLFLVPTLTNETMLPEDYAVMNSTFMQLGSACDSLHQSDCQIVADVENNQTLVVPPIQSAMISTRDKVSINYGRVTIRARMPTGDWLWPQISLVPLNEEYGRYPASGLMTLFESRGNKAQHRLDQLNNEAVTGLHWGPEDAPSFDRFYLTQGLYKVYRNFFNQRTYEFGLDWTPNSVTMWINSRVRIMFRYGFGGRTFWELGKFGYSYGNGTIISNPWSGAEDQHIAPFDQEFYLRIALLAGGTDGYWEDNLPNKPWRNSDDRAQAMSRFWQYLPVWWPTWPSGDKIRNRGLEIESVKMYQMVPRGSACPAASK</sequence>
<proteinExistence type="inferred from homology"/>
<dbReference type="GO" id="GO:0030246">
    <property type="term" value="F:carbohydrate binding"/>
    <property type="evidence" value="ECO:0007669"/>
    <property type="project" value="UniProtKB-KW"/>
</dbReference>
<dbReference type="AlphaFoldDB" id="A0A5C5G8J4"/>
<dbReference type="InterPro" id="IPR000757">
    <property type="entry name" value="Beta-glucanase-like"/>
</dbReference>
<dbReference type="Gene3D" id="2.60.120.200">
    <property type="match status" value="1"/>
</dbReference>
<keyword evidence="3" id="KW-0472">Membrane</keyword>
<keyword evidence="3" id="KW-1133">Transmembrane helix</keyword>
<evidence type="ECO:0000313" key="5">
    <source>
        <dbReference type="EMBL" id="TNY24714.1"/>
    </source>
</evidence>
<dbReference type="OrthoDB" id="4781at2759"/>
<evidence type="ECO:0000256" key="1">
    <source>
        <dbReference type="ARBA" id="ARBA00006865"/>
    </source>
</evidence>
<organism evidence="5 6">
    <name type="scientific">Rhodotorula diobovata</name>
    <dbReference type="NCBI Taxonomy" id="5288"/>
    <lineage>
        <taxon>Eukaryota</taxon>
        <taxon>Fungi</taxon>
        <taxon>Dikarya</taxon>
        <taxon>Basidiomycota</taxon>
        <taxon>Pucciniomycotina</taxon>
        <taxon>Microbotryomycetes</taxon>
        <taxon>Sporidiobolales</taxon>
        <taxon>Sporidiobolaceae</taxon>
        <taxon>Rhodotorula</taxon>
    </lineage>
</organism>
<feature type="domain" description="GH16" evidence="4">
    <location>
        <begin position="168"/>
        <end position="512"/>
    </location>
</feature>
<protein>
    <submittedName>
        <fullName evidence="5">Concanavalin A-like lectin/glucanase domain-containing protein</fullName>
    </submittedName>
</protein>
<name>A0A5C5G8J4_9BASI</name>
<feature type="compositionally biased region" description="Basic and acidic residues" evidence="2">
    <location>
        <begin position="42"/>
        <end position="52"/>
    </location>
</feature>
<feature type="compositionally biased region" description="Polar residues" evidence="2">
    <location>
        <begin position="31"/>
        <end position="41"/>
    </location>
</feature>
<evidence type="ECO:0000256" key="2">
    <source>
        <dbReference type="SAM" id="MobiDB-lite"/>
    </source>
</evidence>
<gene>
    <name evidence="5" type="ORF">DMC30DRAFT_358074</name>
</gene>
<reference evidence="5 6" key="1">
    <citation type="submission" date="2019-03" db="EMBL/GenBank/DDBJ databases">
        <title>Rhodosporidium diobovatum UCD-FST 08-225 genome sequencing, assembly, and annotation.</title>
        <authorList>
            <person name="Fakankun I.U."/>
            <person name="Fristensky B."/>
            <person name="Levin D.B."/>
        </authorList>
    </citation>
    <scope>NUCLEOTIDE SEQUENCE [LARGE SCALE GENOMIC DNA]</scope>
    <source>
        <strain evidence="5 6">UCD-FST 08-225</strain>
    </source>
</reference>
<comment type="similarity">
    <text evidence="1">Belongs to the glycosyl hydrolase 16 family.</text>
</comment>